<dbReference type="AlphaFoldDB" id="A0A251UM15"/>
<dbReference type="InParanoid" id="A0A251UM15"/>
<organism evidence="2 3">
    <name type="scientific">Helianthus annuus</name>
    <name type="common">Common sunflower</name>
    <dbReference type="NCBI Taxonomy" id="4232"/>
    <lineage>
        <taxon>Eukaryota</taxon>
        <taxon>Viridiplantae</taxon>
        <taxon>Streptophyta</taxon>
        <taxon>Embryophyta</taxon>
        <taxon>Tracheophyta</taxon>
        <taxon>Spermatophyta</taxon>
        <taxon>Magnoliopsida</taxon>
        <taxon>eudicotyledons</taxon>
        <taxon>Gunneridae</taxon>
        <taxon>Pentapetalae</taxon>
        <taxon>asterids</taxon>
        <taxon>campanulids</taxon>
        <taxon>Asterales</taxon>
        <taxon>Asteraceae</taxon>
        <taxon>Asteroideae</taxon>
        <taxon>Heliantheae alliance</taxon>
        <taxon>Heliantheae</taxon>
        <taxon>Helianthus</taxon>
    </lineage>
</organism>
<gene>
    <name evidence="2" type="ORF">HannXRQ_Chr05g0130821</name>
    <name evidence="1" type="ORF">HanXRQr2_Chr05g0194401</name>
</gene>
<accession>A0A251UM15</accession>
<protein>
    <submittedName>
        <fullName evidence="2">Uncharacterized protein</fullName>
    </submittedName>
</protein>
<reference evidence="2" key="2">
    <citation type="submission" date="2017-02" db="EMBL/GenBank/DDBJ databases">
        <title>Sunflower complete genome.</title>
        <authorList>
            <person name="Langlade N."/>
            <person name="Munos S."/>
        </authorList>
    </citation>
    <scope>NUCLEOTIDE SEQUENCE [LARGE SCALE GENOMIC DNA]</scope>
    <source>
        <tissue evidence="2">Leaves</tissue>
    </source>
</reference>
<evidence type="ECO:0000313" key="2">
    <source>
        <dbReference type="EMBL" id="OTG23906.1"/>
    </source>
</evidence>
<sequence>MSLLSTLVACCGSSTTPTPTPTSSVSRTDSSTLIVGLVRENRVGGSDTMGRRSGRQAVQWRPSLCTISEEDVIKTEMIQLYVMPCNKGKKSTRMSRHNFKPYEHKKEFVLRDSWNMVSPVPSSFLF</sequence>
<dbReference type="OMA" id="WRPSLCT"/>
<keyword evidence="3" id="KW-1185">Reference proteome</keyword>
<evidence type="ECO:0000313" key="1">
    <source>
        <dbReference type="EMBL" id="KAF5804203.1"/>
    </source>
</evidence>
<dbReference type="Proteomes" id="UP000215914">
    <property type="component" value="Chromosome 5"/>
</dbReference>
<dbReference type="OrthoDB" id="1632923at2759"/>
<name>A0A251UM15_HELAN</name>
<proteinExistence type="predicted"/>
<dbReference type="EMBL" id="CM007894">
    <property type="protein sequence ID" value="OTG23906.1"/>
    <property type="molecule type" value="Genomic_DNA"/>
</dbReference>
<dbReference type="Gramene" id="mRNA:HanXRQr2_Chr05g0194401">
    <property type="protein sequence ID" value="mRNA:HanXRQr2_Chr05g0194401"/>
    <property type="gene ID" value="HanXRQr2_Chr05g0194401"/>
</dbReference>
<evidence type="ECO:0000313" key="3">
    <source>
        <dbReference type="Proteomes" id="UP000215914"/>
    </source>
</evidence>
<reference evidence="1 3" key="1">
    <citation type="journal article" date="2017" name="Nature">
        <title>The sunflower genome provides insights into oil metabolism, flowering and Asterid evolution.</title>
        <authorList>
            <person name="Badouin H."/>
            <person name="Gouzy J."/>
            <person name="Grassa C.J."/>
            <person name="Murat F."/>
            <person name="Staton S.E."/>
            <person name="Cottret L."/>
            <person name="Lelandais-Briere C."/>
            <person name="Owens G.L."/>
            <person name="Carrere S."/>
            <person name="Mayjonade B."/>
            <person name="Legrand L."/>
            <person name="Gill N."/>
            <person name="Kane N.C."/>
            <person name="Bowers J.E."/>
            <person name="Hubner S."/>
            <person name="Bellec A."/>
            <person name="Berard A."/>
            <person name="Berges H."/>
            <person name="Blanchet N."/>
            <person name="Boniface M.C."/>
            <person name="Brunel D."/>
            <person name="Catrice O."/>
            <person name="Chaidir N."/>
            <person name="Claudel C."/>
            <person name="Donnadieu C."/>
            <person name="Faraut T."/>
            <person name="Fievet G."/>
            <person name="Helmstetter N."/>
            <person name="King M."/>
            <person name="Knapp S.J."/>
            <person name="Lai Z."/>
            <person name="Le Paslier M.C."/>
            <person name="Lippi Y."/>
            <person name="Lorenzon L."/>
            <person name="Mandel J.R."/>
            <person name="Marage G."/>
            <person name="Marchand G."/>
            <person name="Marquand E."/>
            <person name="Bret-Mestries E."/>
            <person name="Morien E."/>
            <person name="Nambeesan S."/>
            <person name="Nguyen T."/>
            <person name="Pegot-Espagnet P."/>
            <person name="Pouilly N."/>
            <person name="Raftis F."/>
            <person name="Sallet E."/>
            <person name="Schiex T."/>
            <person name="Thomas J."/>
            <person name="Vandecasteele C."/>
            <person name="Vares D."/>
            <person name="Vear F."/>
            <person name="Vautrin S."/>
            <person name="Crespi M."/>
            <person name="Mangin B."/>
            <person name="Burke J.M."/>
            <person name="Salse J."/>
            <person name="Munos S."/>
            <person name="Vincourt P."/>
            <person name="Rieseberg L.H."/>
            <person name="Langlade N.B."/>
        </authorList>
    </citation>
    <scope>NUCLEOTIDE SEQUENCE [LARGE SCALE GENOMIC DNA]</scope>
    <source>
        <strain evidence="3">cv. SF193</strain>
        <tissue evidence="1">Leaves</tissue>
    </source>
</reference>
<reference evidence="1" key="3">
    <citation type="submission" date="2020-06" db="EMBL/GenBank/DDBJ databases">
        <title>Helianthus annuus Genome sequencing and assembly Release 2.</title>
        <authorList>
            <person name="Gouzy J."/>
            <person name="Langlade N."/>
            <person name="Munos S."/>
        </authorList>
    </citation>
    <scope>NUCLEOTIDE SEQUENCE</scope>
    <source>
        <tissue evidence="1">Leaves</tissue>
    </source>
</reference>
<dbReference type="EMBL" id="MNCJ02000320">
    <property type="protein sequence ID" value="KAF5804203.1"/>
    <property type="molecule type" value="Genomic_DNA"/>
</dbReference>